<keyword evidence="3" id="KW-1185">Reference proteome</keyword>
<dbReference type="AlphaFoldDB" id="A0AAD7JGK5"/>
<accession>A0AAD7JGK5</accession>
<feature type="signal peptide" evidence="1">
    <location>
        <begin position="1"/>
        <end position="21"/>
    </location>
</feature>
<protein>
    <submittedName>
        <fullName evidence="2">Uncharacterized protein</fullName>
    </submittedName>
</protein>
<name>A0AAD7JGK5_9AGAR</name>
<comment type="caution">
    <text evidence="2">The sequence shown here is derived from an EMBL/GenBank/DDBJ whole genome shotgun (WGS) entry which is preliminary data.</text>
</comment>
<evidence type="ECO:0000313" key="2">
    <source>
        <dbReference type="EMBL" id="KAJ7762909.1"/>
    </source>
</evidence>
<dbReference type="Proteomes" id="UP001215598">
    <property type="component" value="Unassembled WGS sequence"/>
</dbReference>
<evidence type="ECO:0000313" key="3">
    <source>
        <dbReference type="Proteomes" id="UP001215598"/>
    </source>
</evidence>
<sequence length="158" mass="16915">MSSFLTFAVLLLLAATHATSAVRLTSLANLTLGSTVRIVDNRNFQFTVDPGYPGAPEFTPVNAAAAMPTTTMTPQDWVLIPQNSTAFMIQSAIFPSMFISYASFGIAATNQIHSQLVLRGTANAAVFSLQTLSGGTTVKYLNRGFLPFGLPWLITLPL</sequence>
<gene>
    <name evidence="2" type="ORF">B0H16DRAFT_1805652</name>
</gene>
<proteinExistence type="predicted"/>
<keyword evidence="1" id="KW-0732">Signal</keyword>
<evidence type="ECO:0000256" key="1">
    <source>
        <dbReference type="SAM" id="SignalP"/>
    </source>
</evidence>
<dbReference type="EMBL" id="JARKIB010000031">
    <property type="protein sequence ID" value="KAJ7762909.1"/>
    <property type="molecule type" value="Genomic_DNA"/>
</dbReference>
<organism evidence="2 3">
    <name type="scientific">Mycena metata</name>
    <dbReference type="NCBI Taxonomy" id="1033252"/>
    <lineage>
        <taxon>Eukaryota</taxon>
        <taxon>Fungi</taxon>
        <taxon>Dikarya</taxon>
        <taxon>Basidiomycota</taxon>
        <taxon>Agaricomycotina</taxon>
        <taxon>Agaricomycetes</taxon>
        <taxon>Agaricomycetidae</taxon>
        <taxon>Agaricales</taxon>
        <taxon>Marasmiineae</taxon>
        <taxon>Mycenaceae</taxon>
        <taxon>Mycena</taxon>
    </lineage>
</organism>
<feature type="chain" id="PRO_5042051132" evidence="1">
    <location>
        <begin position="22"/>
        <end position="158"/>
    </location>
</feature>
<reference evidence="2" key="1">
    <citation type="submission" date="2023-03" db="EMBL/GenBank/DDBJ databases">
        <title>Massive genome expansion in bonnet fungi (Mycena s.s.) driven by repeated elements and novel gene families across ecological guilds.</title>
        <authorList>
            <consortium name="Lawrence Berkeley National Laboratory"/>
            <person name="Harder C.B."/>
            <person name="Miyauchi S."/>
            <person name="Viragh M."/>
            <person name="Kuo A."/>
            <person name="Thoen E."/>
            <person name="Andreopoulos B."/>
            <person name="Lu D."/>
            <person name="Skrede I."/>
            <person name="Drula E."/>
            <person name="Henrissat B."/>
            <person name="Morin E."/>
            <person name="Kohler A."/>
            <person name="Barry K."/>
            <person name="LaButti K."/>
            <person name="Morin E."/>
            <person name="Salamov A."/>
            <person name="Lipzen A."/>
            <person name="Mereny Z."/>
            <person name="Hegedus B."/>
            <person name="Baldrian P."/>
            <person name="Stursova M."/>
            <person name="Weitz H."/>
            <person name="Taylor A."/>
            <person name="Grigoriev I.V."/>
            <person name="Nagy L.G."/>
            <person name="Martin F."/>
            <person name="Kauserud H."/>
        </authorList>
    </citation>
    <scope>NUCLEOTIDE SEQUENCE</scope>
    <source>
        <strain evidence="2">CBHHK182m</strain>
    </source>
</reference>